<sequence>YLEKANLLDNMLRGSAIFTAVGIFFTIISYACNKYSCLWITTIPVVLFVLVLTGLLEMILFNAILKKIGFGVERGINFYVFVCVGIFMTVPAIFECCLSRVKKPVH</sequence>
<evidence type="ECO:0000256" key="1">
    <source>
        <dbReference type="SAM" id="Phobius"/>
    </source>
</evidence>
<feature type="transmembrane region" description="Helical" evidence="1">
    <location>
        <begin position="12"/>
        <end position="31"/>
    </location>
</feature>
<dbReference type="Proteomes" id="UP001439008">
    <property type="component" value="Unassembled WGS sequence"/>
</dbReference>
<keyword evidence="1" id="KW-0472">Membrane</keyword>
<feature type="transmembrane region" description="Helical" evidence="1">
    <location>
        <begin position="43"/>
        <end position="64"/>
    </location>
</feature>
<evidence type="ECO:0000313" key="2">
    <source>
        <dbReference type="EMBL" id="MES1922498.1"/>
    </source>
</evidence>
<protein>
    <submittedName>
        <fullName evidence="2">Uncharacterized protein</fullName>
    </submittedName>
</protein>
<feature type="non-terminal residue" evidence="2">
    <location>
        <position position="1"/>
    </location>
</feature>
<dbReference type="EMBL" id="JBDODL010002964">
    <property type="protein sequence ID" value="MES1922498.1"/>
    <property type="molecule type" value="Genomic_DNA"/>
</dbReference>
<organism evidence="2 3">
    <name type="scientific">Bonamia ostreae</name>
    <dbReference type="NCBI Taxonomy" id="126728"/>
    <lineage>
        <taxon>Eukaryota</taxon>
        <taxon>Sar</taxon>
        <taxon>Rhizaria</taxon>
        <taxon>Endomyxa</taxon>
        <taxon>Ascetosporea</taxon>
        <taxon>Haplosporida</taxon>
        <taxon>Bonamia</taxon>
    </lineage>
</organism>
<comment type="caution">
    <text evidence="2">The sequence shown here is derived from an EMBL/GenBank/DDBJ whole genome shotgun (WGS) entry which is preliminary data.</text>
</comment>
<accession>A0ABV2AS56</accession>
<proteinExistence type="predicted"/>
<reference evidence="2 3" key="1">
    <citation type="journal article" date="2024" name="BMC Biol.">
        <title>Comparative genomics of Ascetosporea gives new insight into the evolutionary basis for animal parasitism in Rhizaria.</title>
        <authorList>
            <person name="Hiltunen Thoren M."/>
            <person name="Onut-Brannstrom I."/>
            <person name="Alfjorden A."/>
            <person name="Peckova H."/>
            <person name="Swords F."/>
            <person name="Hooper C."/>
            <person name="Holzer A.S."/>
            <person name="Bass D."/>
            <person name="Burki F."/>
        </authorList>
    </citation>
    <scope>NUCLEOTIDE SEQUENCE [LARGE SCALE GENOMIC DNA]</scope>
    <source>
        <strain evidence="2">20-A016</strain>
    </source>
</reference>
<name>A0ABV2AS56_9EUKA</name>
<keyword evidence="3" id="KW-1185">Reference proteome</keyword>
<feature type="transmembrane region" description="Helical" evidence="1">
    <location>
        <begin position="76"/>
        <end position="94"/>
    </location>
</feature>
<keyword evidence="1" id="KW-0812">Transmembrane</keyword>
<keyword evidence="1" id="KW-1133">Transmembrane helix</keyword>
<evidence type="ECO:0000313" key="3">
    <source>
        <dbReference type="Proteomes" id="UP001439008"/>
    </source>
</evidence>
<gene>
    <name evidence="2" type="ORF">MHBO_004016</name>
</gene>